<feature type="compositionally biased region" description="Pro residues" evidence="1">
    <location>
        <begin position="1205"/>
        <end position="1214"/>
    </location>
</feature>
<reference evidence="2" key="1">
    <citation type="journal article" date="2020" name="PLoS ONE">
        <title>Isolation and characterization of Streptomyces bacteriophages and Streptomyces strains encoding biosynthetic arsenals: Streptomyces strains and phages for antibiotic discovery.</title>
        <authorList>
            <person name="Montano E.T."/>
            <person name="Nideffer J.F."/>
            <person name="Brumage L."/>
            <person name="Erb M."/>
            <person name="Derman A.I."/>
            <person name="Davis J.P."/>
            <person name="Estrada E."/>
            <person name="Fu S."/>
            <person name="Le D."/>
            <person name="Vuppala A."/>
            <person name="Tran C."/>
            <person name="Luterstein E."/>
            <person name="Lakkaraju S."/>
            <person name="Panchagnula S."/>
            <person name="Ren C."/>
            <person name="Doan J."/>
            <person name="Tran S."/>
            <person name="Soriano J."/>
            <person name="Fujita Y."/>
            <person name="Gutala P."/>
            <person name="Fujii Q."/>
            <person name="Lee M."/>
            <person name="Bui A."/>
            <person name="Villarreal C."/>
            <person name="Shing S.R."/>
            <person name="Kim S."/>
            <person name="Freeman D."/>
            <person name="Racha V."/>
            <person name="Ho A."/>
            <person name="Kumar P."/>
            <person name="Falah K."/>
            <person name="Dawson T."/>
            <person name="Enustun E."/>
            <person name="Prichard A."/>
            <person name="Gomez A."/>
            <person name="Khanna K."/>
            <person name="Trigg S."/>
            <person name="Fernandez L."/>
            <person name="Pogliano K."/>
            <person name="Pogliano J."/>
        </authorList>
    </citation>
    <scope>NUCLEOTIDE SEQUENCE</scope>
    <source>
        <strain evidence="2">QF2</strain>
    </source>
</reference>
<feature type="compositionally biased region" description="Polar residues" evidence="1">
    <location>
        <begin position="799"/>
        <end position="808"/>
    </location>
</feature>
<feature type="compositionally biased region" description="Pro residues" evidence="1">
    <location>
        <begin position="380"/>
        <end position="393"/>
    </location>
</feature>
<feature type="region of interest" description="Disordered" evidence="1">
    <location>
        <begin position="1194"/>
        <end position="1214"/>
    </location>
</feature>
<feature type="compositionally biased region" description="Basic and acidic residues" evidence="1">
    <location>
        <begin position="436"/>
        <end position="453"/>
    </location>
</feature>
<feature type="compositionally biased region" description="Basic and acidic residues" evidence="1">
    <location>
        <begin position="852"/>
        <end position="866"/>
    </location>
</feature>
<sequence>MITAARGALEILADPERTPPPLEWVSELVALDGSRVLLDRVLVVRHRAADGTPLGTSSRPDQEWQDVRRQTYGLLPEVVGFTYVRPGPVTLESPVQNLPFRDAYLVGLRGGPDAAALALSDGSDAVVDYARIVDFLFAFDGHLTALALDRPVVVAGADLAGPPSADPLETPLAGQQLANGLDRWIWTTGSGIEPVLAPGDGPTGPRWQLAEGDWWAGFRPEPTTPELARWAERITGDRGRAPDVLRWVRAIRLVYGPTVDDRGAVLATLLDGFWALERSRAANGFTNPLTWSDLRTMVSAFFTANGQAEPALPTALPFLLLSAAGAVGTTLELPAAIAPQHHSVRAWGTPAAGGVVEDVTDRDEEMSLFARRRRPHPPPRSRPPLPRRPPPPGDGRLRRPDRPRARPEDQDQRAVRNHPGPQLDPGEDQPGPAGHAADHREAAGHRAEGRLDRPGAVAGHRVRRDRRRRGRPRPAAGRPGAGTGGGRRRARRRPGAGEAPEGRARRPRRPVHRRPLPADAAGRGRPAGPHRLGAERRSPRRRRRAGRPRLALLDDDADAPVSAWVAAEPSTAIGSYLDRTWTALDGTVFRDSDVLTVPLTDENHRHFGRLAVERKDGLRRRAQRMRRFHKLRELSHRLPVGTDAGTENEPVASEPVTTDAAVHVYAGHGEPGRMHLPLRDGRTVWLSKADAAAYIAGLPEVRNLPRGHRMHLEVCWSSSDGDPRRQYPIWARRPRRRPARRRAARPARGQPDPPETDGSLRQTGFNDTHRIALASATGGGAAVSCAAPNRWGPRWTPWPGTSDSTAARTRSPGDAADDAAAAPGGAHRLRHHVRGLSRRAGRPVRARHEGHRRAGADAGERRDDLPPHPVPAGHAGLLRPGAHRPRPRQAGIRGAARLRRRADRRRRERQAHRRGARAVAEDRPQATGGQGRADDPPRAVAARVRSLHPRLVASTLWATTRAARLLRGLTPAAQEAMGRKVLHLDASTVWDQSRQEPLWALLTKAIAEGVDTGDQDVMAAYHLAESGAFAPSAVLRQGANVQGVNWSGTAMPAGVDWGTVRQMTFGPNGSTIGSVRPAWTGPHKPMPVLNVVEIDGAGRIVLHLPGRAPLPVSENEFLALLERDPGLRTLPLKHPVLFLTTGPGTLSPGLVRRFSENTGRPAYRYSAPMMLSSGDPATPLGILALTDPATRAPGAWTRSARQANAPPPPPARAT</sequence>
<feature type="compositionally biased region" description="Basic residues" evidence="1">
    <location>
        <begin position="370"/>
        <end position="379"/>
    </location>
</feature>
<feature type="compositionally biased region" description="Low complexity" evidence="1">
    <location>
        <begin position="517"/>
        <end position="531"/>
    </location>
</feature>
<evidence type="ECO:0000313" key="2">
    <source>
        <dbReference type="EMBL" id="MBD2827321.1"/>
    </source>
</evidence>
<feature type="region of interest" description="Disordered" evidence="1">
    <location>
        <begin position="779"/>
        <end position="938"/>
    </location>
</feature>
<feature type="compositionally biased region" description="Basic residues" evidence="1">
    <location>
        <begin position="460"/>
        <end position="472"/>
    </location>
</feature>
<organism evidence="2">
    <name type="scientific">Streptomyces globisporus</name>
    <dbReference type="NCBI Taxonomy" id="1908"/>
    <lineage>
        <taxon>Bacteria</taxon>
        <taxon>Bacillati</taxon>
        <taxon>Actinomycetota</taxon>
        <taxon>Actinomycetes</taxon>
        <taxon>Kitasatosporales</taxon>
        <taxon>Streptomycetaceae</taxon>
        <taxon>Streptomyces</taxon>
    </lineage>
</organism>
<proteinExistence type="predicted"/>
<comment type="caution">
    <text evidence="2">The sequence shown here is derived from an EMBL/GenBank/DDBJ whole genome shotgun (WGS) entry which is preliminary data.</text>
</comment>
<feature type="region of interest" description="Disordered" evidence="1">
    <location>
        <begin position="723"/>
        <end position="763"/>
    </location>
</feature>
<feature type="compositionally biased region" description="Basic residues" evidence="1">
    <location>
        <begin position="732"/>
        <end position="745"/>
    </location>
</feature>
<name>A0A927BID8_STRGL</name>
<feature type="compositionally biased region" description="Basic residues" evidence="1">
    <location>
        <begin position="505"/>
        <end position="515"/>
    </location>
</feature>
<feature type="compositionally biased region" description="Basic residues" evidence="1">
    <location>
        <begin position="538"/>
        <end position="547"/>
    </location>
</feature>
<feature type="compositionally biased region" description="Basic residues" evidence="1">
    <location>
        <begin position="896"/>
        <end position="916"/>
    </location>
</feature>
<gene>
    <name evidence="2" type="ORF">ID875_00540</name>
</gene>
<feature type="region of interest" description="Disordered" evidence="1">
    <location>
        <begin position="368"/>
        <end position="551"/>
    </location>
</feature>
<feature type="compositionally biased region" description="Basic residues" evidence="1">
    <location>
        <begin position="827"/>
        <end position="851"/>
    </location>
</feature>
<evidence type="ECO:0000256" key="1">
    <source>
        <dbReference type="SAM" id="MobiDB-lite"/>
    </source>
</evidence>
<accession>A0A927BID8</accession>
<protein>
    <submittedName>
        <fullName evidence="2">Uncharacterized protein</fullName>
    </submittedName>
</protein>
<feature type="compositionally biased region" description="Basic and acidic residues" evidence="1">
    <location>
        <begin position="395"/>
        <end position="414"/>
    </location>
</feature>
<feature type="compositionally biased region" description="Low complexity" evidence="1">
    <location>
        <begin position="812"/>
        <end position="826"/>
    </location>
</feature>
<dbReference type="EMBL" id="JACWUS010000001">
    <property type="protein sequence ID" value="MBD2827321.1"/>
    <property type="molecule type" value="Genomic_DNA"/>
</dbReference>
<dbReference type="AlphaFoldDB" id="A0A927BID8"/>